<evidence type="ECO:0000259" key="3">
    <source>
        <dbReference type="PROSITE" id="PS51186"/>
    </source>
</evidence>
<dbReference type="Pfam" id="PF00583">
    <property type="entry name" value="Acetyltransf_1"/>
    <property type="match status" value="1"/>
</dbReference>
<organism evidence="4 5">
    <name type="scientific">Bradyrhizobium betae</name>
    <dbReference type="NCBI Taxonomy" id="244734"/>
    <lineage>
        <taxon>Bacteria</taxon>
        <taxon>Pseudomonadati</taxon>
        <taxon>Pseudomonadota</taxon>
        <taxon>Alphaproteobacteria</taxon>
        <taxon>Hyphomicrobiales</taxon>
        <taxon>Nitrobacteraceae</taxon>
        <taxon>Bradyrhizobium</taxon>
    </lineage>
</organism>
<accession>A0A4Q1V0V1</accession>
<dbReference type="GO" id="GO:0016747">
    <property type="term" value="F:acyltransferase activity, transferring groups other than amino-acyl groups"/>
    <property type="evidence" value="ECO:0007669"/>
    <property type="project" value="InterPro"/>
</dbReference>
<evidence type="ECO:0000313" key="5">
    <source>
        <dbReference type="Proteomes" id="UP000290819"/>
    </source>
</evidence>
<dbReference type="AlphaFoldDB" id="A0A4Q1V0V1"/>
<gene>
    <name evidence="4" type="ORF">B5V03_20220</name>
</gene>
<dbReference type="PANTHER" id="PTHR43877">
    <property type="entry name" value="AMINOALKYLPHOSPHONATE N-ACETYLTRANSFERASE-RELATED-RELATED"/>
    <property type="match status" value="1"/>
</dbReference>
<dbReference type="Gene3D" id="3.40.630.30">
    <property type="match status" value="1"/>
</dbReference>
<proteinExistence type="predicted"/>
<keyword evidence="1" id="KW-0808">Transferase</keyword>
<dbReference type="InterPro" id="IPR050832">
    <property type="entry name" value="Bact_Acetyltransf"/>
</dbReference>
<dbReference type="InterPro" id="IPR016181">
    <property type="entry name" value="Acyl_CoA_acyltransferase"/>
</dbReference>
<dbReference type="InterPro" id="IPR000182">
    <property type="entry name" value="GNAT_dom"/>
</dbReference>
<evidence type="ECO:0000256" key="1">
    <source>
        <dbReference type="ARBA" id="ARBA00022679"/>
    </source>
</evidence>
<dbReference type="EMBL" id="MZXW01000022">
    <property type="protein sequence ID" value="RXT44908.1"/>
    <property type="molecule type" value="Genomic_DNA"/>
</dbReference>
<reference evidence="4 5" key="1">
    <citation type="submission" date="2017-03" db="EMBL/GenBank/DDBJ databases">
        <authorList>
            <person name="Safronova V.I."/>
            <person name="Sazanova A.L."/>
            <person name="Chirak E.R."/>
        </authorList>
    </citation>
    <scope>NUCLEOTIDE SEQUENCE [LARGE SCALE GENOMIC DNA]</scope>
    <source>
        <strain evidence="4 5">Opo-243</strain>
    </source>
</reference>
<name>A0A4Q1V0V1_9BRAD</name>
<dbReference type="PROSITE" id="PS51186">
    <property type="entry name" value="GNAT"/>
    <property type="match status" value="1"/>
</dbReference>
<comment type="caution">
    <text evidence="4">The sequence shown here is derived from an EMBL/GenBank/DDBJ whole genome shotgun (WGS) entry which is preliminary data.</text>
</comment>
<sequence length="181" mass="20417">MGCHVHLIGDMLAAPIGESAMIRRANASDISRVAALYHAVWHETHAPFMPRAEIIHRSIGFFMERMTALLQSTLVTELNEEVVAFSAWRGQHLGQLFVAMSHRGTRVASSLLTAAEIEMAKEGIVEGELHCAVGNDRARRFYERMGWHHKAKIMEQVAGEHEQIDVPFWCMTKVLTIQNTR</sequence>
<protein>
    <recommendedName>
        <fullName evidence="3">N-acetyltransferase domain-containing protein</fullName>
    </recommendedName>
</protein>
<keyword evidence="2" id="KW-0012">Acyltransferase</keyword>
<feature type="domain" description="N-acetyltransferase" evidence="3">
    <location>
        <begin position="20"/>
        <end position="176"/>
    </location>
</feature>
<dbReference type="PANTHER" id="PTHR43877:SF2">
    <property type="entry name" value="AMINOALKYLPHOSPHONATE N-ACETYLTRANSFERASE-RELATED"/>
    <property type="match status" value="1"/>
</dbReference>
<dbReference type="SUPFAM" id="SSF55729">
    <property type="entry name" value="Acyl-CoA N-acyltransferases (Nat)"/>
    <property type="match status" value="1"/>
</dbReference>
<keyword evidence="5" id="KW-1185">Reference proteome</keyword>
<evidence type="ECO:0000313" key="4">
    <source>
        <dbReference type="EMBL" id="RXT44908.1"/>
    </source>
</evidence>
<dbReference type="Proteomes" id="UP000290819">
    <property type="component" value="Unassembled WGS sequence"/>
</dbReference>
<evidence type="ECO:0000256" key="2">
    <source>
        <dbReference type="ARBA" id="ARBA00023315"/>
    </source>
</evidence>